<protein>
    <submittedName>
        <fullName evidence="1">Uncharacterized protein</fullName>
    </submittedName>
</protein>
<comment type="caution">
    <text evidence="1">The sequence shown here is derived from an EMBL/GenBank/DDBJ whole genome shotgun (WGS) entry which is preliminary data.</text>
</comment>
<reference evidence="1" key="1">
    <citation type="submission" date="2022-09" db="EMBL/GenBank/DDBJ databases">
        <title>A Global Phylogenomic Analysis of the Shiitake Genus Lentinula.</title>
        <authorList>
            <consortium name="DOE Joint Genome Institute"/>
            <person name="Sierra-Patev S."/>
            <person name="Min B."/>
            <person name="Naranjo-Ortiz M."/>
            <person name="Looney B."/>
            <person name="Konkel Z."/>
            <person name="Slot J.C."/>
            <person name="Sakamoto Y."/>
            <person name="Steenwyk J.L."/>
            <person name="Rokas A."/>
            <person name="Carro J."/>
            <person name="Camarero S."/>
            <person name="Ferreira P."/>
            <person name="Molpeceres G."/>
            <person name="Ruiz-Duenas F.J."/>
            <person name="Serrano A."/>
            <person name="Henrissat B."/>
            <person name="Drula E."/>
            <person name="Hughes K.W."/>
            <person name="Mata J.L."/>
            <person name="Ishikawa N.K."/>
            <person name="Vargas-Isla R."/>
            <person name="Ushijima S."/>
            <person name="Smith C.A."/>
            <person name="Ahrendt S."/>
            <person name="Andreopoulos W."/>
            <person name="He G."/>
            <person name="Labutti K."/>
            <person name="Lipzen A."/>
            <person name="Ng V."/>
            <person name="Riley R."/>
            <person name="Sandor L."/>
            <person name="Barry K."/>
            <person name="Martinez A.T."/>
            <person name="Xiao Y."/>
            <person name="Gibbons J.G."/>
            <person name="Terashima K."/>
            <person name="Grigoriev I.V."/>
            <person name="Hibbett D.S."/>
        </authorList>
    </citation>
    <scope>NUCLEOTIDE SEQUENCE</scope>
    <source>
        <strain evidence="1">TMI1499</strain>
    </source>
</reference>
<evidence type="ECO:0000313" key="1">
    <source>
        <dbReference type="EMBL" id="KAJ3810477.1"/>
    </source>
</evidence>
<organism evidence="1 2">
    <name type="scientific">Lentinula aff. lateritia</name>
    <dbReference type="NCBI Taxonomy" id="2804960"/>
    <lineage>
        <taxon>Eukaryota</taxon>
        <taxon>Fungi</taxon>
        <taxon>Dikarya</taxon>
        <taxon>Basidiomycota</taxon>
        <taxon>Agaricomycotina</taxon>
        <taxon>Agaricomycetes</taxon>
        <taxon>Agaricomycetidae</taxon>
        <taxon>Agaricales</taxon>
        <taxon>Marasmiineae</taxon>
        <taxon>Omphalotaceae</taxon>
        <taxon>Lentinula</taxon>
    </lineage>
</organism>
<feature type="non-terminal residue" evidence="1">
    <location>
        <position position="1"/>
    </location>
</feature>
<accession>A0ACC1U0A5</accession>
<keyword evidence="2" id="KW-1185">Reference proteome</keyword>
<dbReference type="Proteomes" id="UP001163835">
    <property type="component" value="Unassembled WGS sequence"/>
</dbReference>
<dbReference type="EMBL" id="MU795100">
    <property type="protein sequence ID" value="KAJ3810477.1"/>
    <property type="molecule type" value="Genomic_DNA"/>
</dbReference>
<proteinExistence type="predicted"/>
<evidence type="ECO:0000313" key="2">
    <source>
        <dbReference type="Proteomes" id="UP001163835"/>
    </source>
</evidence>
<sequence length="49" mass="5504">ILERFSMSNCDSVVSPLDPGVHLSKEHCPISYEEELEMRPIPYINTVGA</sequence>
<name>A0ACC1U0A5_9AGAR</name>
<gene>
    <name evidence="1" type="ORF">F5876DRAFT_41784</name>
</gene>